<evidence type="ECO:0000313" key="1">
    <source>
        <dbReference type="EMBL" id="ERK72373.1"/>
    </source>
</evidence>
<name>U2T4G3_LEIAQ</name>
<evidence type="ECO:0000313" key="2">
    <source>
        <dbReference type="Proteomes" id="UP000016605"/>
    </source>
</evidence>
<accession>U2T4G3</accession>
<gene>
    <name evidence="1" type="ORF">N136_01274</name>
</gene>
<reference evidence="1 2" key="1">
    <citation type="submission" date="2013-08" db="EMBL/GenBank/DDBJ databases">
        <authorList>
            <person name="Weinstock G."/>
            <person name="Sodergren E."/>
            <person name="Wylie T."/>
            <person name="Fulton L."/>
            <person name="Fulton R."/>
            <person name="Fronick C."/>
            <person name="O'Laughlin M."/>
            <person name="Godfrey J."/>
            <person name="Miner T."/>
            <person name="Herter B."/>
            <person name="Appelbaum E."/>
            <person name="Cordes M."/>
            <person name="Lek S."/>
            <person name="Wollam A."/>
            <person name="Pepin K.H."/>
            <person name="Palsikar V.B."/>
            <person name="Mitreva M."/>
            <person name="Wilson R.K."/>
        </authorList>
    </citation>
    <scope>NUCLEOTIDE SEQUENCE [LARGE SCALE GENOMIC DNA]</scope>
    <source>
        <strain evidence="1 2">ATCC 14665</strain>
    </source>
</reference>
<dbReference type="AlphaFoldDB" id="U2T4G3"/>
<dbReference type="HOGENOM" id="CLU_2343276_0_0_11"/>
<protein>
    <submittedName>
        <fullName evidence="1">Uncharacterized protein</fullName>
    </submittedName>
</protein>
<dbReference type="Proteomes" id="UP000016605">
    <property type="component" value="Unassembled WGS sequence"/>
</dbReference>
<organism evidence="1 2">
    <name type="scientific">Leifsonia aquatica ATCC 14665</name>
    <dbReference type="NCBI Taxonomy" id="1358026"/>
    <lineage>
        <taxon>Bacteria</taxon>
        <taxon>Bacillati</taxon>
        <taxon>Actinomycetota</taxon>
        <taxon>Actinomycetes</taxon>
        <taxon>Micrococcales</taxon>
        <taxon>Microbacteriaceae</taxon>
        <taxon>Leifsonia</taxon>
    </lineage>
</organism>
<comment type="caution">
    <text evidence="1">The sequence shown here is derived from an EMBL/GenBank/DDBJ whole genome shotgun (WGS) entry which is preliminary data.</text>
</comment>
<dbReference type="EMBL" id="AWVQ01000139">
    <property type="protein sequence ID" value="ERK72373.1"/>
    <property type="molecule type" value="Genomic_DNA"/>
</dbReference>
<proteinExistence type="predicted"/>
<sequence length="97" mass="10304">MQTVRVQSIRATIRLLPGGRRSPVSLDRGYRPHLVVADGDPLGVVIRGVSRARLEPGGVEVEVLVELPYDIDYGTLVAGATFSLLEGPNVVGTGIVL</sequence>
<dbReference type="Gene3D" id="2.40.30.10">
    <property type="entry name" value="Translation factors"/>
    <property type="match status" value="1"/>
</dbReference>